<evidence type="ECO:0000256" key="4">
    <source>
        <dbReference type="SAM" id="MobiDB-lite"/>
    </source>
</evidence>
<dbReference type="AlphaFoldDB" id="A0A504X1L9"/>
<evidence type="ECO:0000313" key="7">
    <source>
        <dbReference type="Proteomes" id="UP000318821"/>
    </source>
</evidence>
<dbReference type="GO" id="GO:0031625">
    <property type="term" value="F:ubiquitin protein ligase binding"/>
    <property type="evidence" value="ECO:0007669"/>
    <property type="project" value="InterPro"/>
</dbReference>
<accession>A0A504X1L9</accession>
<dbReference type="InterPro" id="IPR016158">
    <property type="entry name" value="Cullin_homology"/>
</dbReference>
<dbReference type="VEuPathDB" id="TriTrypDB:LdBPK_363200.1"/>
<dbReference type="VEuPathDB" id="TriTrypDB:LdCL_360038600"/>
<dbReference type="SUPFAM" id="SSF74788">
    <property type="entry name" value="Cullin repeat-like"/>
    <property type="match status" value="1"/>
</dbReference>
<dbReference type="Proteomes" id="UP000318821">
    <property type="component" value="Unassembled WGS sequence"/>
</dbReference>
<dbReference type="InterPro" id="IPR059120">
    <property type="entry name" value="Cullin-like_AB"/>
</dbReference>
<dbReference type="InterPro" id="IPR016159">
    <property type="entry name" value="Cullin_repeat-like_dom_sf"/>
</dbReference>
<dbReference type="VEuPathDB" id="TriTrypDB:LdCL_360038700"/>
<dbReference type="InterPro" id="IPR001373">
    <property type="entry name" value="Cullin_N"/>
</dbReference>
<proteinExistence type="inferred from homology"/>
<dbReference type="VEuPathDB" id="TriTrypDB:LDHU3_36.4410"/>
<dbReference type="SMART" id="SM00182">
    <property type="entry name" value="CULLIN"/>
    <property type="match status" value="1"/>
</dbReference>
<comment type="similarity">
    <text evidence="1 2 3">Belongs to the cullin family.</text>
</comment>
<evidence type="ECO:0000256" key="1">
    <source>
        <dbReference type="ARBA" id="ARBA00006019"/>
    </source>
</evidence>
<dbReference type="InterPro" id="IPR036317">
    <property type="entry name" value="Cullin_homology_sf"/>
</dbReference>
<dbReference type="VEuPathDB" id="TriTrypDB:LdBPK_363210.1"/>
<dbReference type="Gene3D" id="3.30.230.130">
    <property type="entry name" value="Cullin, Chain C, Domain 2"/>
    <property type="match status" value="1"/>
</dbReference>
<dbReference type="GO" id="GO:0007031">
    <property type="term" value="P:peroxisome organization"/>
    <property type="evidence" value="ECO:0007669"/>
    <property type="project" value="InterPro"/>
</dbReference>
<dbReference type="SUPFAM" id="SSF75632">
    <property type="entry name" value="Cullin homology domain"/>
    <property type="match status" value="1"/>
</dbReference>
<comment type="caution">
    <text evidence="6">The sequence shown here is derived from an EMBL/GenBank/DDBJ whole genome shotgun (WGS) entry which is preliminary data.</text>
</comment>
<dbReference type="Pfam" id="PF22978">
    <property type="entry name" value="HAD_Pex22"/>
    <property type="match status" value="1"/>
</dbReference>
<evidence type="ECO:0000313" key="6">
    <source>
        <dbReference type="EMBL" id="TPP42133.1"/>
    </source>
</evidence>
<reference evidence="7" key="1">
    <citation type="submission" date="2019-02" db="EMBL/GenBank/DDBJ databases">
        <title>FDA dAtabase for Regulatory Grade micrObial Sequences (FDA-ARGOS): Supporting development and validation of Infectious Disease Dx tests.</title>
        <authorList>
            <person name="Duncan R."/>
            <person name="Fisher C."/>
            <person name="Tallon L."/>
            <person name="Sadzewicz L."/>
            <person name="Sengamalay N."/>
            <person name="Ott S."/>
            <person name="Godinez A."/>
            <person name="Nagaraj S."/>
            <person name="Vavikolanu K."/>
            <person name="Vyas G."/>
            <person name="Nadendla S."/>
            <person name="Aluvathingal J."/>
            <person name="Sichtig H."/>
        </authorList>
    </citation>
    <scope>NUCLEOTIDE SEQUENCE [LARGE SCALE GENOMIC DNA]</scope>
    <source>
        <strain evidence="7">FDAARGOS_360</strain>
    </source>
</reference>
<evidence type="ECO:0000259" key="5">
    <source>
        <dbReference type="PROSITE" id="PS50069"/>
    </source>
</evidence>
<feature type="domain" description="Cullin family profile" evidence="5">
    <location>
        <begin position="361"/>
        <end position="585"/>
    </location>
</feature>
<sequence length="916" mass="102868">MSSLVSSRKRMAEYSTFSDKWSIIEETIRCIFKKEVSKNSFQRIHHSVFQLCQAHYGSLVLEQLEEQFFAQVSIIVNRIDGSSTYVADFLREWQDYNDSVSQISNILLYFNKNYMYACHHSSIEHLGERIFCSSTLGNPEVSACLIASIKQLIHVPAAESTIRDIGQELYTAEGSKYFARCMETPFVDAMVDKYVVQGEQQKQALTTSGYLQWVQNVVCSESHKYADTFFYILLDKLKSALYSSLVLSDPSSVNEMLTGPTGLVQMLEEWDVASISTFVQVFCAMKREKDVTDVIAHVLKEKCEDIINDRDTSTFPFPGVQKMLQLIERAKALDGLFPSEEGHSPSPFLRVIRNVLGNDTRFMETLSVYYDNGIRQGKDDIVSTVGNNVLTILQLTPDLEAFEVAFRSHLAVRLIYAKPHAVDMECLFIDRLFNIYGSSVVNRFQKMVEDIRSATAAQEKLIADMKTKKISPPLEFDVLVLTSGLWPQYTNIPLSIPQSMEACKRVFQDYYRRRHNGRKLVFQMSLGSIAFQLCHAGRAYHVSAHTHFVNSIMALNSDENLSVAVVARQGALSCDEVLTQFNTLCHVGLAERNGTEFRFNRNFYSSKPKVKVSAGVQKSAHDGGGASTATRKGMDGARTMSLDATIVKLLKEHNSMDYQTLCGAIETSFPPRFGDGRRFKPLSGEKQESKLGDMLKGGELANNVNSIMVRVIRRSFLEEVSERLPVSTTTLVAIVVGAVSLYIFYRRKGPVQRPPTSARRPLSAPRDAGETCDAMMRIKQKAFVGKKICIAWEVLYDGKGWRAQGKALEILRFYAFSSEVYLMCRIRDADDKRQILNLVKAVDGIERHRVLFCTTEKGYEAFTRQIDPSLLITNNAAQVAFLKRVIQTLVLVGGDGVVASNVACVPSVEAIAVDLE</sequence>
<name>A0A504X1L9_LEIDO</name>
<dbReference type="Pfam" id="PF26557">
    <property type="entry name" value="Cullin_AB"/>
    <property type="match status" value="1"/>
</dbReference>
<dbReference type="Gene3D" id="1.20.1310.10">
    <property type="entry name" value="Cullin Repeats"/>
    <property type="match status" value="2"/>
</dbReference>
<feature type="region of interest" description="Disordered" evidence="4">
    <location>
        <begin position="614"/>
        <end position="633"/>
    </location>
</feature>
<dbReference type="VEuPathDB" id="TriTrypDB:LDHU3_36.4420"/>
<protein>
    <submittedName>
        <fullName evidence="6">Cullin family protein</fullName>
    </submittedName>
</protein>
<dbReference type="PROSITE" id="PS50069">
    <property type="entry name" value="CULLIN_2"/>
    <property type="match status" value="1"/>
</dbReference>
<evidence type="ECO:0000256" key="3">
    <source>
        <dbReference type="RuleBase" id="RU003829"/>
    </source>
</evidence>
<organism evidence="6 7">
    <name type="scientific">Leishmania donovani</name>
    <dbReference type="NCBI Taxonomy" id="5661"/>
    <lineage>
        <taxon>Eukaryota</taxon>
        <taxon>Discoba</taxon>
        <taxon>Euglenozoa</taxon>
        <taxon>Kinetoplastea</taxon>
        <taxon>Metakinetoplastina</taxon>
        <taxon>Trypanosomatida</taxon>
        <taxon>Trypanosomatidae</taxon>
        <taxon>Leishmaniinae</taxon>
        <taxon>Leishmania</taxon>
    </lineage>
</organism>
<dbReference type="InterPro" id="IPR037485">
    <property type="entry name" value="PEX22"/>
</dbReference>
<dbReference type="PANTHER" id="PTHR11932">
    <property type="entry name" value="CULLIN"/>
    <property type="match status" value="1"/>
</dbReference>
<evidence type="ECO:0000256" key="2">
    <source>
        <dbReference type="PROSITE-ProRule" id="PRU00330"/>
    </source>
</evidence>
<dbReference type="GO" id="GO:0006511">
    <property type="term" value="P:ubiquitin-dependent protein catabolic process"/>
    <property type="evidence" value="ECO:0007669"/>
    <property type="project" value="InterPro"/>
</dbReference>
<gene>
    <name evidence="6" type="ORF">CGC20_28375</name>
</gene>
<dbReference type="Pfam" id="PF00888">
    <property type="entry name" value="Cullin"/>
    <property type="match status" value="1"/>
</dbReference>
<dbReference type="EMBL" id="RHLD01000002">
    <property type="protein sequence ID" value="TPP42133.1"/>
    <property type="molecule type" value="Genomic_DNA"/>
</dbReference>
<dbReference type="InterPro" id="IPR045093">
    <property type="entry name" value="Cullin"/>
</dbReference>